<dbReference type="GO" id="GO:0003700">
    <property type="term" value="F:DNA-binding transcription factor activity"/>
    <property type="evidence" value="ECO:0007669"/>
    <property type="project" value="InterPro"/>
</dbReference>
<dbReference type="Gene3D" id="1.10.10.10">
    <property type="entry name" value="Winged helix-like DNA-binding domain superfamily/Winged helix DNA-binding domain"/>
    <property type="match status" value="1"/>
</dbReference>
<reference evidence="5 6" key="2">
    <citation type="submission" date="2014-09" db="EMBL/GenBank/DDBJ databases">
        <authorList>
            <consortium name="NBRP consortium"/>
            <person name="Sawabe T."/>
            <person name="Meirelles P."/>
            <person name="Nakanishi M."/>
            <person name="Sayaka M."/>
            <person name="Hattori M."/>
            <person name="Ohkuma M."/>
        </authorList>
    </citation>
    <scope>NUCLEOTIDE SEQUENCE [LARGE SCALE GENOMIC DNA]</scope>
    <source>
        <strain evidence="6">JCM19235</strain>
    </source>
</reference>
<dbReference type="PANTHER" id="PTHR30126:SF91">
    <property type="entry name" value="LYSR FAMILY TRANSCRIPTIONAL REGULATOR"/>
    <property type="match status" value="1"/>
</dbReference>
<proteinExistence type="inferred from homology"/>
<keyword evidence="2" id="KW-0805">Transcription regulation</keyword>
<sequence>MENLFNKDMNLQEIEVFTLDQLNAFCTAVEAGSFSGAARKMGKGLTTISTAISTLEDHLGVALFDRAGRYPRLTSNGERLYAQANVLFRQVETIISSAEDSISSVESTLTIGLGELVPTTMVETIIENVSEKYPHTTIEILRAPREQLLALILDKKIELALIASLVTLMKVLSFQV</sequence>
<accession>A0A090RW26</accession>
<dbReference type="PROSITE" id="PS50931">
    <property type="entry name" value="HTH_LYSR"/>
    <property type="match status" value="1"/>
</dbReference>
<evidence type="ECO:0000256" key="3">
    <source>
        <dbReference type="ARBA" id="ARBA00023163"/>
    </source>
</evidence>
<evidence type="ECO:0000259" key="4">
    <source>
        <dbReference type="PROSITE" id="PS50931"/>
    </source>
</evidence>
<dbReference type="InterPro" id="IPR036388">
    <property type="entry name" value="WH-like_DNA-bd_sf"/>
</dbReference>
<dbReference type="STRING" id="990268.JCM19235_6972"/>
<dbReference type="SUPFAM" id="SSF46785">
    <property type="entry name" value="Winged helix' DNA-binding domain"/>
    <property type="match status" value="1"/>
</dbReference>
<organism evidence="5 6">
    <name type="scientific">Vibrio maritimus</name>
    <dbReference type="NCBI Taxonomy" id="990268"/>
    <lineage>
        <taxon>Bacteria</taxon>
        <taxon>Pseudomonadati</taxon>
        <taxon>Pseudomonadota</taxon>
        <taxon>Gammaproteobacteria</taxon>
        <taxon>Vibrionales</taxon>
        <taxon>Vibrionaceae</taxon>
        <taxon>Vibrio</taxon>
    </lineage>
</organism>
<evidence type="ECO:0000256" key="1">
    <source>
        <dbReference type="ARBA" id="ARBA00009437"/>
    </source>
</evidence>
<dbReference type="AlphaFoldDB" id="A0A090RW26"/>
<name>A0A090RW26_9VIBR</name>
<comment type="similarity">
    <text evidence="1">Belongs to the LysR transcriptional regulatory family.</text>
</comment>
<dbReference type="GO" id="GO:0000976">
    <property type="term" value="F:transcription cis-regulatory region binding"/>
    <property type="evidence" value="ECO:0007669"/>
    <property type="project" value="TreeGrafter"/>
</dbReference>
<dbReference type="PANTHER" id="PTHR30126">
    <property type="entry name" value="HTH-TYPE TRANSCRIPTIONAL REGULATOR"/>
    <property type="match status" value="1"/>
</dbReference>
<comment type="caution">
    <text evidence="5">The sequence shown here is derived from an EMBL/GenBank/DDBJ whole genome shotgun (WGS) entry which is preliminary data.</text>
</comment>
<dbReference type="OrthoDB" id="196624at2"/>
<dbReference type="Pfam" id="PF00126">
    <property type="entry name" value="HTH_1"/>
    <property type="match status" value="1"/>
</dbReference>
<dbReference type="Gene3D" id="3.40.190.10">
    <property type="entry name" value="Periplasmic binding protein-like II"/>
    <property type="match status" value="1"/>
</dbReference>
<protein>
    <submittedName>
        <fullName evidence="5">Transcriptional regulator LysR family</fullName>
    </submittedName>
</protein>
<gene>
    <name evidence="5" type="ORF">JCM19235_6972</name>
</gene>
<reference evidence="5 6" key="1">
    <citation type="submission" date="2014-09" db="EMBL/GenBank/DDBJ databases">
        <title>Vibrio maritimus JCM 19235. (C45) whole genome shotgun sequence.</title>
        <authorList>
            <person name="Sawabe T."/>
            <person name="Meirelles P."/>
            <person name="Nakanishi M."/>
            <person name="Sayaka M."/>
            <person name="Hattori M."/>
            <person name="Ohkuma M."/>
        </authorList>
    </citation>
    <scope>NUCLEOTIDE SEQUENCE [LARGE SCALE GENOMIC DNA]</scope>
    <source>
        <strain evidence="6">JCM19235</strain>
    </source>
</reference>
<evidence type="ECO:0000313" key="6">
    <source>
        <dbReference type="Proteomes" id="UP000029228"/>
    </source>
</evidence>
<feature type="domain" description="HTH lysR-type" evidence="4">
    <location>
        <begin position="17"/>
        <end position="74"/>
    </location>
</feature>
<dbReference type="Proteomes" id="UP000029228">
    <property type="component" value="Unassembled WGS sequence"/>
</dbReference>
<dbReference type="InterPro" id="IPR000847">
    <property type="entry name" value="LysR_HTH_N"/>
</dbReference>
<evidence type="ECO:0000256" key="2">
    <source>
        <dbReference type="ARBA" id="ARBA00023015"/>
    </source>
</evidence>
<keyword evidence="6" id="KW-1185">Reference proteome</keyword>
<dbReference type="EMBL" id="BBMR01000002">
    <property type="protein sequence ID" value="GAL18419.1"/>
    <property type="molecule type" value="Genomic_DNA"/>
</dbReference>
<dbReference type="InterPro" id="IPR036390">
    <property type="entry name" value="WH_DNA-bd_sf"/>
</dbReference>
<keyword evidence="3" id="KW-0804">Transcription</keyword>
<evidence type="ECO:0000313" key="5">
    <source>
        <dbReference type="EMBL" id="GAL18419.1"/>
    </source>
</evidence>